<reference evidence="1" key="1">
    <citation type="submission" date="2020-08" db="EMBL/GenBank/DDBJ databases">
        <title>Multicomponent nature underlies the extraordinary mechanical properties of spider dragline silk.</title>
        <authorList>
            <person name="Kono N."/>
            <person name="Nakamura H."/>
            <person name="Mori M."/>
            <person name="Yoshida Y."/>
            <person name="Ohtoshi R."/>
            <person name="Malay A.D."/>
            <person name="Moran D.A.P."/>
            <person name="Tomita M."/>
            <person name="Numata K."/>
            <person name="Arakawa K."/>
        </authorList>
    </citation>
    <scope>NUCLEOTIDE SEQUENCE</scope>
</reference>
<dbReference type="AlphaFoldDB" id="A0A8X6QRN7"/>
<comment type="caution">
    <text evidence="1">The sequence shown here is derived from an EMBL/GenBank/DDBJ whole genome shotgun (WGS) entry which is preliminary data.</text>
</comment>
<feature type="non-terminal residue" evidence="1">
    <location>
        <position position="1"/>
    </location>
</feature>
<proteinExistence type="predicted"/>
<sequence>CNLTGKKTEVIRMKIINKLPHSVDANRNPEALQYYCNIPELKGFDSTVKFNI</sequence>
<name>A0A8X6QRN7_NEPPI</name>
<dbReference type="Proteomes" id="UP000887013">
    <property type="component" value="Unassembled WGS sequence"/>
</dbReference>
<evidence type="ECO:0000313" key="2">
    <source>
        <dbReference type="Proteomes" id="UP000887013"/>
    </source>
</evidence>
<protein>
    <submittedName>
        <fullName evidence="1">Uncharacterized protein</fullName>
    </submittedName>
</protein>
<keyword evidence="2" id="KW-1185">Reference proteome</keyword>
<organism evidence="1 2">
    <name type="scientific">Nephila pilipes</name>
    <name type="common">Giant wood spider</name>
    <name type="synonym">Nephila maculata</name>
    <dbReference type="NCBI Taxonomy" id="299642"/>
    <lineage>
        <taxon>Eukaryota</taxon>
        <taxon>Metazoa</taxon>
        <taxon>Ecdysozoa</taxon>
        <taxon>Arthropoda</taxon>
        <taxon>Chelicerata</taxon>
        <taxon>Arachnida</taxon>
        <taxon>Araneae</taxon>
        <taxon>Araneomorphae</taxon>
        <taxon>Entelegynae</taxon>
        <taxon>Araneoidea</taxon>
        <taxon>Nephilidae</taxon>
        <taxon>Nephila</taxon>
    </lineage>
</organism>
<evidence type="ECO:0000313" key="1">
    <source>
        <dbReference type="EMBL" id="GFU33040.1"/>
    </source>
</evidence>
<dbReference type="EMBL" id="BMAW01130009">
    <property type="protein sequence ID" value="GFU33040.1"/>
    <property type="molecule type" value="Genomic_DNA"/>
</dbReference>
<accession>A0A8X6QRN7</accession>
<gene>
    <name evidence="1" type="ORF">NPIL_359711</name>
</gene>